<dbReference type="InterPro" id="IPR036043">
    <property type="entry name" value="Phosphoglycerate_kinase_sf"/>
</dbReference>
<dbReference type="HAMAP" id="MF_00145">
    <property type="entry name" value="Phosphoglyc_kinase"/>
    <property type="match status" value="1"/>
</dbReference>
<organism evidence="10 11">
    <name type="scientific">Pricia mediterranea</name>
    <dbReference type="NCBI Taxonomy" id="3076079"/>
    <lineage>
        <taxon>Bacteria</taxon>
        <taxon>Pseudomonadati</taxon>
        <taxon>Bacteroidota</taxon>
        <taxon>Flavobacteriia</taxon>
        <taxon>Flavobacteriales</taxon>
        <taxon>Flavobacteriaceae</taxon>
        <taxon>Pricia</taxon>
    </lineage>
</organism>
<dbReference type="CDD" id="cd00318">
    <property type="entry name" value="Phosphoglycerate_kinase"/>
    <property type="match status" value="1"/>
</dbReference>
<protein>
    <recommendedName>
        <fullName evidence="3 8">Phosphoglycerate kinase</fullName>
        <ecNumber evidence="3 8">2.7.2.3</ecNumber>
    </recommendedName>
</protein>
<evidence type="ECO:0000256" key="9">
    <source>
        <dbReference type="RuleBase" id="RU000532"/>
    </source>
</evidence>
<feature type="binding site" evidence="8">
    <location>
        <begin position="353"/>
        <end position="356"/>
    </location>
    <ligand>
        <name>ATP</name>
        <dbReference type="ChEBI" id="CHEBI:30616"/>
    </ligand>
</feature>
<feature type="binding site" evidence="8">
    <location>
        <position position="117"/>
    </location>
    <ligand>
        <name>substrate</name>
    </ligand>
</feature>
<evidence type="ECO:0000313" key="11">
    <source>
        <dbReference type="Proteomes" id="UP001250656"/>
    </source>
</evidence>
<accession>A0ABU3L5A4</accession>
<dbReference type="InterPro" id="IPR015824">
    <property type="entry name" value="Phosphoglycerate_kinase_N"/>
</dbReference>
<dbReference type="EC" id="2.7.2.3" evidence="3 8"/>
<comment type="caution">
    <text evidence="10">The sequence shown here is derived from an EMBL/GenBank/DDBJ whole genome shotgun (WGS) entry which is preliminary data.</text>
</comment>
<feature type="binding site" evidence="8">
    <location>
        <position position="324"/>
    </location>
    <ligand>
        <name>ATP</name>
        <dbReference type="ChEBI" id="CHEBI:30616"/>
    </ligand>
</feature>
<evidence type="ECO:0000256" key="4">
    <source>
        <dbReference type="ARBA" id="ARBA00022679"/>
    </source>
</evidence>
<dbReference type="Pfam" id="PF00162">
    <property type="entry name" value="PGK"/>
    <property type="match status" value="1"/>
</dbReference>
<evidence type="ECO:0000256" key="7">
    <source>
        <dbReference type="ARBA" id="ARBA00022840"/>
    </source>
</evidence>
<dbReference type="EMBL" id="JAVTTP010000001">
    <property type="protein sequence ID" value="MDT7828910.1"/>
    <property type="molecule type" value="Genomic_DNA"/>
</dbReference>
<dbReference type="InterPro" id="IPR001576">
    <property type="entry name" value="Phosphoglycerate_kinase"/>
</dbReference>
<name>A0ABU3L5A4_9FLAO</name>
<comment type="pathway">
    <text evidence="8">Carbohydrate degradation; glycolysis; pyruvate from D-glyceraldehyde 3-phosphate: step 2/5.</text>
</comment>
<evidence type="ECO:0000256" key="3">
    <source>
        <dbReference type="ARBA" id="ARBA00013061"/>
    </source>
</evidence>
<dbReference type="GO" id="GO:0004618">
    <property type="term" value="F:phosphoglycerate kinase activity"/>
    <property type="evidence" value="ECO:0007669"/>
    <property type="project" value="UniProtKB-EC"/>
</dbReference>
<comment type="similarity">
    <text evidence="2 8 9">Belongs to the phosphoglycerate kinase family.</text>
</comment>
<dbReference type="PIRSF" id="PIRSF000724">
    <property type="entry name" value="Pgk"/>
    <property type="match status" value="1"/>
</dbReference>
<comment type="catalytic activity">
    <reaction evidence="1 8 9">
        <text>(2R)-3-phosphoglycerate + ATP = (2R)-3-phospho-glyceroyl phosphate + ADP</text>
        <dbReference type="Rhea" id="RHEA:14801"/>
        <dbReference type="ChEBI" id="CHEBI:30616"/>
        <dbReference type="ChEBI" id="CHEBI:57604"/>
        <dbReference type="ChEBI" id="CHEBI:58272"/>
        <dbReference type="ChEBI" id="CHEBI:456216"/>
        <dbReference type="EC" id="2.7.2.3"/>
    </reaction>
</comment>
<reference evidence="10 11" key="1">
    <citation type="submission" date="2023-09" db="EMBL/GenBank/DDBJ databases">
        <title>Novel taxa isolated from Blanes Bay.</title>
        <authorList>
            <person name="Rey-Velasco X."/>
            <person name="Lucena T."/>
        </authorList>
    </citation>
    <scope>NUCLEOTIDE SEQUENCE [LARGE SCALE GENOMIC DNA]</scope>
    <source>
        <strain evidence="10 11">S334</strain>
    </source>
</reference>
<keyword evidence="11" id="KW-1185">Reference proteome</keyword>
<feature type="binding site" evidence="8">
    <location>
        <position position="293"/>
    </location>
    <ligand>
        <name>ATP</name>
        <dbReference type="ChEBI" id="CHEBI:30616"/>
    </ligand>
</feature>
<feature type="binding site" evidence="8">
    <location>
        <begin position="19"/>
        <end position="21"/>
    </location>
    <ligand>
        <name>substrate</name>
    </ligand>
</feature>
<evidence type="ECO:0000256" key="2">
    <source>
        <dbReference type="ARBA" id="ARBA00008982"/>
    </source>
</evidence>
<dbReference type="PRINTS" id="PR00477">
    <property type="entry name" value="PHGLYCKINASE"/>
</dbReference>
<keyword evidence="7 8" id="KW-0067">ATP-binding</keyword>
<feature type="binding site" evidence="8">
    <location>
        <position position="202"/>
    </location>
    <ligand>
        <name>ATP</name>
        <dbReference type="ChEBI" id="CHEBI:30616"/>
    </ligand>
</feature>
<evidence type="ECO:0000313" key="10">
    <source>
        <dbReference type="EMBL" id="MDT7828910.1"/>
    </source>
</evidence>
<gene>
    <name evidence="8" type="primary">pgk</name>
    <name evidence="10" type="ORF">RQM65_09580</name>
</gene>
<evidence type="ECO:0000256" key="5">
    <source>
        <dbReference type="ARBA" id="ARBA00022741"/>
    </source>
</evidence>
<dbReference type="RefSeq" id="WP_314014511.1">
    <property type="nucleotide sequence ID" value="NZ_JAVTTP010000001.1"/>
</dbReference>
<dbReference type="Gene3D" id="3.40.50.1260">
    <property type="entry name" value="Phosphoglycerate kinase, N-terminal domain"/>
    <property type="match status" value="2"/>
</dbReference>
<dbReference type="Proteomes" id="UP001250656">
    <property type="component" value="Unassembled WGS sequence"/>
</dbReference>
<dbReference type="PANTHER" id="PTHR11406">
    <property type="entry name" value="PHOSPHOGLYCERATE KINASE"/>
    <property type="match status" value="1"/>
</dbReference>
<dbReference type="SUPFAM" id="SSF53748">
    <property type="entry name" value="Phosphoglycerate kinase"/>
    <property type="match status" value="1"/>
</dbReference>
<keyword evidence="4 8" id="KW-0808">Transferase</keyword>
<comment type="subunit">
    <text evidence="8">Monomer.</text>
</comment>
<proteinExistence type="inferred from homology"/>
<sequence>MKTIDDFNFKDKKALIRVDFNVPLDDSFEVTDTNRIEAAKPTIIKVLEDGGSAVLMSHLGRPGGEIDPDLSMEHIADTVSDIIGVKVKFVDDCVGKSAEDAVAGLRPGEVLLLENLRFHEGEKSGDADFAEQLSKLGEIYVNDAFGTAHRAHASTTVVASFFPDNKCFGYLLAKEIEAIEKVMDTGEKPVLAILGGAKVSSKITIIENILDKVDHLIIGGGMTYTFIKAKGGQIGDSICEDDKMDLAMDILKQAKNKNVEVHLPVDVLAADDFANDAETKVVDVDKIPDGWQGLDAGPRTLENFKETILKAKTILWNGPVGVFEMENFAKGTIAVGKAIDEATQNGAFSLVGGGDSVAAVKQFGFDDKVSYVSTGGGAMLESLEGKTLPGIAAIKGQ</sequence>
<feature type="binding site" evidence="8">
    <location>
        <position position="150"/>
    </location>
    <ligand>
        <name>substrate</name>
    </ligand>
</feature>
<evidence type="ECO:0000256" key="1">
    <source>
        <dbReference type="ARBA" id="ARBA00000642"/>
    </source>
</evidence>
<dbReference type="PANTHER" id="PTHR11406:SF23">
    <property type="entry name" value="PHOSPHOGLYCERATE KINASE 1, CHLOROPLASTIC-RELATED"/>
    <property type="match status" value="1"/>
</dbReference>
<keyword evidence="5 8" id="KW-0547">Nucleotide-binding</keyword>
<keyword evidence="6 8" id="KW-0418">Kinase</keyword>
<feature type="binding site" evidence="8">
    <location>
        <position position="35"/>
    </location>
    <ligand>
        <name>substrate</name>
    </ligand>
</feature>
<evidence type="ECO:0000256" key="8">
    <source>
        <dbReference type="HAMAP-Rule" id="MF_00145"/>
    </source>
</evidence>
<keyword evidence="8" id="KW-0963">Cytoplasm</keyword>
<feature type="binding site" evidence="8">
    <location>
        <begin position="58"/>
        <end position="61"/>
    </location>
    <ligand>
        <name>substrate</name>
    </ligand>
</feature>
<keyword evidence="8" id="KW-0324">Glycolysis</keyword>
<comment type="subcellular location">
    <subcellularLocation>
        <location evidence="8">Cytoplasm</location>
    </subcellularLocation>
</comment>
<evidence type="ECO:0000256" key="6">
    <source>
        <dbReference type="ARBA" id="ARBA00022777"/>
    </source>
</evidence>